<keyword evidence="6" id="KW-0378">Hydrolase</keyword>
<evidence type="ECO:0000313" key="7">
    <source>
        <dbReference type="Proteomes" id="UP001497744"/>
    </source>
</evidence>
<dbReference type="GO" id="GO:0005783">
    <property type="term" value="C:endoplasmic reticulum"/>
    <property type="evidence" value="ECO:0007669"/>
    <property type="project" value="TreeGrafter"/>
</dbReference>
<evidence type="ECO:0000256" key="5">
    <source>
        <dbReference type="SAM" id="Phobius"/>
    </source>
</evidence>
<dbReference type="InterPro" id="IPR009447">
    <property type="entry name" value="PIGW/GWT1"/>
</dbReference>
<dbReference type="EMBL" id="BPLF01000003">
    <property type="protein sequence ID" value="GIX64032.1"/>
    <property type="molecule type" value="Genomic_DNA"/>
</dbReference>
<feature type="transmembrane region" description="Helical" evidence="5">
    <location>
        <begin position="489"/>
        <end position="511"/>
    </location>
</feature>
<keyword evidence="2 5" id="KW-0812">Transmembrane</keyword>
<keyword evidence="3 5" id="KW-1133">Transmembrane helix</keyword>
<name>A0AAV4LWL0_BABCB</name>
<dbReference type="PANTHER" id="PTHR20661:SF0">
    <property type="entry name" value="PHOSPHATIDYLINOSITOL-GLYCAN BIOSYNTHESIS CLASS W PROTEIN"/>
    <property type="match status" value="1"/>
</dbReference>
<dbReference type="PANTHER" id="PTHR20661">
    <property type="entry name" value="PHOSPHATIDYLINOSITOL-GLYCAN BIOSYNTHESIS CLASS W PROTEIN"/>
    <property type="match status" value="1"/>
</dbReference>
<dbReference type="GO" id="GO:0032216">
    <property type="term" value="F:glucosaminyl-phosphatidylinositol O-acyltransferase activity"/>
    <property type="evidence" value="ECO:0007669"/>
    <property type="project" value="TreeGrafter"/>
</dbReference>
<dbReference type="AlphaFoldDB" id="A0AAV4LWL0"/>
<feature type="transmembrane region" description="Helical" evidence="5">
    <location>
        <begin position="436"/>
        <end position="469"/>
    </location>
</feature>
<dbReference type="Pfam" id="PF06423">
    <property type="entry name" value="GWT1"/>
    <property type="match status" value="1"/>
</dbReference>
<dbReference type="RefSeq" id="XP_067716101.1">
    <property type="nucleotide sequence ID" value="XM_067860000.1"/>
</dbReference>
<evidence type="ECO:0000256" key="3">
    <source>
        <dbReference type="ARBA" id="ARBA00022989"/>
    </source>
</evidence>
<feature type="transmembrane region" description="Helical" evidence="5">
    <location>
        <begin position="336"/>
        <end position="355"/>
    </location>
</feature>
<dbReference type="Proteomes" id="UP001497744">
    <property type="component" value="Unassembled WGS sequence"/>
</dbReference>
<evidence type="ECO:0000313" key="6">
    <source>
        <dbReference type="EMBL" id="GIX64032.1"/>
    </source>
</evidence>
<evidence type="ECO:0000256" key="1">
    <source>
        <dbReference type="ARBA" id="ARBA00004141"/>
    </source>
</evidence>
<feature type="transmembrane region" description="Helical" evidence="5">
    <location>
        <begin position="555"/>
        <end position="578"/>
    </location>
</feature>
<protein>
    <submittedName>
        <fullName evidence="6">Haloacid dehalogenase-like hydrolase family member protein</fullName>
    </submittedName>
</protein>
<reference evidence="6 7" key="1">
    <citation type="submission" date="2021-06" db="EMBL/GenBank/DDBJ databases">
        <title>Genome sequence of Babesia caballi.</title>
        <authorList>
            <person name="Yamagishi J."/>
            <person name="Kidaka T."/>
            <person name="Ochi A."/>
        </authorList>
    </citation>
    <scope>NUCLEOTIDE SEQUENCE [LARGE SCALE GENOMIC DNA]</scope>
    <source>
        <strain evidence="6">USDA-D6B2</strain>
    </source>
</reference>
<dbReference type="GO" id="GO:0072659">
    <property type="term" value="P:protein localization to plasma membrane"/>
    <property type="evidence" value="ECO:0007669"/>
    <property type="project" value="TreeGrafter"/>
</dbReference>
<organism evidence="6 7">
    <name type="scientific">Babesia caballi</name>
    <dbReference type="NCBI Taxonomy" id="5871"/>
    <lineage>
        <taxon>Eukaryota</taxon>
        <taxon>Sar</taxon>
        <taxon>Alveolata</taxon>
        <taxon>Apicomplexa</taxon>
        <taxon>Aconoidasida</taxon>
        <taxon>Piroplasmida</taxon>
        <taxon>Babesiidae</taxon>
        <taxon>Babesia</taxon>
    </lineage>
</organism>
<sequence length="586" mass="63518">MGSLTLHIPAILPASSSQPLLCIFAAHSRCLPADALKNHSYFVPPLRTHGCSAKSLVAAVPRQRPAADLPARRDWSSQEALIDIYNDALWRNPDGFRRAMQAVYSLEPAVAPTSLDFDAMAAFDAAQLSSSRLSLHSLLQLNLHGCVWRTTRGLYAALQGSFQGVDGDSRSTWTAALFSVLLSVGAIAAVPQMSQLSAAVSCFRLSSSYWLQSAYSIAILLLYNTSFVFTQFGERIVALAAAHLGFSAVGSPLRTPTPDAQMDIGCGFMIAHSGAMKSMSSQKHNRGFLSIIRRQWGPLLLGVLRLLTTAAVDYHVPVEEYGVHWNFFLSLGLTKLRKQGTFTIFTLFTVAECILAALPERLLIAVPVSIAVVYEGLIWAFDAVHTIPALSRTNLLTANKEGIMAIPNSVSLFFIGYCTTRACAKRYQEKGRGNALLYLCGYACICESRQICFSIVSAAIGASFCLYLLGIPSSRSLVNFRFLMNITYTFFGVFITVLAAGAVFGTMAAHWRSPFAGESADFAAAEAVGKHSFEFFLLANALTGAVNILGQPLLLPLWVMFPLVLAYGAVCCCAAVAMERRNVKLL</sequence>
<feature type="transmembrane region" description="Helical" evidence="5">
    <location>
        <begin position="362"/>
        <end position="382"/>
    </location>
</feature>
<dbReference type="GO" id="GO:0016787">
    <property type="term" value="F:hydrolase activity"/>
    <property type="evidence" value="ECO:0007669"/>
    <property type="project" value="UniProtKB-KW"/>
</dbReference>
<dbReference type="GO" id="GO:0016020">
    <property type="term" value="C:membrane"/>
    <property type="evidence" value="ECO:0007669"/>
    <property type="project" value="UniProtKB-SubCell"/>
</dbReference>
<dbReference type="GO" id="GO:0006506">
    <property type="term" value="P:GPI anchor biosynthetic process"/>
    <property type="evidence" value="ECO:0007669"/>
    <property type="project" value="InterPro"/>
</dbReference>
<evidence type="ECO:0000256" key="4">
    <source>
        <dbReference type="ARBA" id="ARBA00023136"/>
    </source>
</evidence>
<feature type="transmembrane region" description="Helical" evidence="5">
    <location>
        <begin position="402"/>
        <end position="424"/>
    </location>
</feature>
<feature type="transmembrane region" description="Helical" evidence="5">
    <location>
        <begin position="532"/>
        <end position="549"/>
    </location>
</feature>
<proteinExistence type="predicted"/>
<keyword evidence="7" id="KW-1185">Reference proteome</keyword>
<keyword evidence="4 5" id="KW-0472">Membrane</keyword>
<evidence type="ECO:0000256" key="2">
    <source>
        <dbReference type="ARBA" id="ARBA00022692"/>
    </source>
</evidence>
<dbReference type="GeneID" id="94195513"/>
<gene>
    <name evidence="6" type="ORF">BcabD6B2_34670</name>
</gene>
<comment type="caution">
    <text evidence="6">The sequence shown here is derived from an EMBL/GenBank/DDBJ whole genome shotgun (WGS) entry which is preliminary data.</text>
</comment>
<accession>A0AAV4LWL0</accession>
<comment type="subcellular location">
    <subcellularLocation>
        <location evidence="1">Membrane</location>
        <topology evidence="1">Multi-pass membrane protein</topology>
    </subcellularLocation>
</comment>